<dbReference type="Proteomes" id="UP001597380">
    <property type="component" value="Unassembled WGS sequence"/>
</dbReference>
<protein>
    <submittedName>
        <fullName evidence="2">DUF2069 domain-containing protein</fullName>
    </submittedName>
</protein>
<dbReference type="InterPro" id="IPR018643">
    <property type="entry name" value="DUF2069_membrane"/>
</dbReference>
<feature type="transmembrane region" description="Helical" evidence="1">
    <location>
        <begin position="39"/>
        <end position="56"/>
    </location>
</feature>
<accession>A0ABW4XVU7</accession>
<comment type="caution">
    <text evidence="2">The sequence shown here is derived from an EMBL/GenBank/DDBJ whole genome shotgun (WGS) entry which is preliminary data.</text>
</comment>
<evidence type="ECO:0000256" key="1">
    <source>
        <dbReference type="SAM" id="Phobius"/>
    </source>
</evidence>
<feature type="transmembrane region" description="Helical" evidence="1">
    <location>
        <begin position="68"/>
        <end position="86"/>
    </location>
</feature>
<keyword evidence="3" id="KW-1185">Reference proteome</keyword>
<gene>
    <name evidence="2" type="ORF">ACFSJ3_18795</name>
</gene>
<proteinExistence type="predicted"/>
<keyword evidence="1" id="KW-1133">Transmembrane helix</keyword>
<feature type="transmembrane region" description="Helical" evidence="1">
    <location>
        <begin position="14"/>
        <end position="33"/>
    </location>
</feature>
<evidence type="ECO:0000313" key="2">
    <source>
        <dbReference type="EMBL" id="MFD2098029.1"/>
    </source>
</evidence>
<reference evidence="3" key="1">
    <citation type="journal article" date="2019" name="Int. J. Syst. Evol. Microbiol.">
        <title>The Global Catalogue of Microorganisms (GCM) 10K type strain sequencing project: providing services to taxonomists for standard genome sequencing and annotation.</title>
        <authorList>
            <consortium name="The Broad Institute Genomics Platform"/>
            <consortium name="The Broad Institute Genome Sequencing Center for Infectious Disease"/>
            <person name="Wu L."/>
            <person name="Ma J."/>
        </authorList>
    </citation>
    <scope>NUCLEOTIDE SEQUENCE [LARGE SCALE GENOMIC DNA]</scope>
    <source>
        <strain evidence="3">CGMCC 1.10992</strain>
    </source>
</reference>
<organism evidence="2 3">
    <name type="scientific">Corallincola platygyrae</name>
    <dbReference type="NCBI Taxonomy" id="1193278"/>
    <lineage>
        <taxon>Bacteria</taxon>
        <taxon>Pseudomonadati</taxon>
        <taxon>Pseudomonadota</taxon>
        <taxon>Gammaproteobacteria</taxon>
        <taxon>Alteromonadales</taxon>
        <taxon>Psychromonadaceae</taxon>
        <taxon>Corallincola</taxon>
    </lineage>
</organism>
<feature type="transmembrane region" description="Helical" evidence="1">
    <location>
        <begin position="92"/>
        <end position="113"/>
    </location>
</feature>
<evidence type="ECO:0000313" key="3">
    <source>
        <dbReference type="Proteomes" id="UP001597380"/>
    </source>
</evidence>
<dbReference type="RefSeq" id="WP_345342301.1">
    <property type="nucleotide sequence ID" value="NZ_BAABLI010000034.1"/>
</dbReference>
<name>A0ABW4XVU7_9GAMM</name>
<dbReference type="EMBL" id="JBHUHT010000031">
    <property type="protein sequence ID" value="MFD2098029.1"/>
    <property type="molecule type" value="Genomic_DNA"/>
</dbReference>
<keyword evidence="1" id="KW-0472">Membrane</keyword>
<keyword evidence="1" id="KW-0812">Transmembrane</keyword>
<dbReference type="Pfam" id="PF09842">
    <property type="entry name" value="DUF2069"/>
    <property type="match status" value="1"/>
</dbReference>
<sequence>MTEMQPKTRQLQRLALVCYLGLFAWVPLWHLVLAPHPDMSIGFIIGVGWLPLWFPLPGLIKGKPYTYAWANFIIVFYMGHGLTAIYSNPGEALWAAVEIALSTGAFLGSIYYAKYRGRELGLGLKKRKEKKVKE</sequence>